<dbReference type="RefSeq" id="WP_021759335.1">
    <property type="nucleotide sequence ID" value="NZ_AUBO01000002.1"/>
</dbReference>
<dbReference type="eggNOG" id="COG1877">
    <property type="taxonomic scope" value="Bacteria"/>
</dbReference>
<dbReference type="InterPro" id="IPR023214">
    <property type="entry name" value="HAD_sf"/>
</dbReference>
<dbReference type="AlphaFoldDB" id="T2G958"/>
<dbReference type="GO" id="GO:0046872">
    <property type="term" value="F:metal ion binding"/>
    <property type="evidence" value="ECO:0007669"/>
    <property type="project" value="UniProtKB-KW"/>
</dbReference>
<dbReference type="InterPro" id="IPR036412">
    <property type="entry name" value="HAD-like_sf"/>
</dbReference>
<comment type="pathway">
    <text evidence="2">Glycan biosynthesis; trehalose biosynthesis.</text>
</comment>
<evidence type="ECO:0000313" key="3">
    <source>
        <dbReference type="EMBL" id="AGW12651.1"/>
    </source>
</evidence>
<dbReference type="InterPro" id="IPR044651">
    <property type="entry name" value="OTSB-like"/>
</dbReference>
<reference evidence="4" key="2">
    <citation type="submission" date="2013-07" db="EMBL/GenBank/DDBJ databases">
        <authorList>
            <person name="Morais-Silva F.O."/>
            <person name="Rezende A.M."/>
            <person name="Pimentel C."/>
            <person name="Resende D.M."/>
            <person name="Santos C.I."/>
            <person name="Clemente C."/>
            <person name="de Oliveira L.M."/>
            <person name="da Silva S.M."/>
            <person name="Costa D.A."/>
            <person name="Varela-Raposo A."/>
            <person name="Horacio E.C.A."/>
            <person name="Matos M."/>
            <person name="Flores O."/>
            <person name="Ruiz J.C."/>
            <person name="Rodrigues-Pousada C."/>
        </authorList>
    </citation>
    <scope>NUCLEOTIDE SEQUENCE [LARGE SCALE GENOMIC DNA]</scope>
    <source>
        <strain evidence="4">ATCC 19364 / DSM 1382 / NCIMB 9332 / VKM B-1759</strain>
    </source>
</reference>
<keyword evidence="2" id="KW-0460">Magnesium</keyword>
<comment type="function">
    <text evidence="2">Removes the phosphate from trehalose 6-phosphate to produce free trehalose.</text>
</comment>
<dbReference type="SUPFAM" id="SSF56784">
    <property type="entry name" value="HAD-like"/>
    <property type="match status" value="1"/>
</dbReference>
<keyword evidence="2" id="KW-0479">Metal-binding</keyword>
<accession>T2G958</accession>
<keyword evidence="4" id="KW-1185">Reference proteome</keyword>
<dbReference type="GO" id="GO:0005992">
    <property type="term" value="P:trehalose biosynthetic process"/>
    <property type="evidence" value="ECO:0007669"/>
    <property type="project" value="UniProtKB-UniPathway"/>
</dbReference>
<dbReference type="Proteomes" id="UP000016587">
    <property type="component" value="Chromosome"/>
</dbReference>
<dbReference type="PATRIC" id="fig|1121448.10.peg.756"/>
<dbReference type="UniPathway" id="UPA00299"/>
<comment type="similarity">
    <text evidence="2">Belongs to the trehalose phosphatase family.</text>
</comment>
<dbReference type="STRING" id="1121448.DGI_0751"/>
<protein>
    <recommendedName>
        <fullName evidence="2">Trehalose 6-phosphate phosphatase</fullName>
        <ecNumber evidence="2">3.1.3.12</ecNumber>
    </recommendedName>
</protein>
<comment type="catalytic activity">
    <reaction evidence="2">
        <text>alpha,alpha-trehalose 6-phosphate + H2O = alpha,alpha-trehalose + phosphate</text>
        <dbReference type="Rhea" id="RHEA:23420"/>
        <dbReference type="ChEBI" id="CHEBI:15377"/>
        <dbReference type="ChEBI" id="CHEBI:16551"/>
        <dbReference type="ChEBI" id="CHEBI:43474"/>
        <dbReference type="ChEBI" id="CHEBI:58429"/>
        <dbReference type="EC" id="3.1.3.12"/>
    </reaction>
</comment>
<dbReference type="Pfam" id="PF02358">
    <property type="entry name" value="Trehalose_PPase"/>
    <property type="match status" value="1"/>
</dbReference>
<evidence type="ECO:0000256" key="2">
    <source>
        <dbReference type="RuleBase" id="RU361117"/>
    </source>
</evidence>
<sequence>MEQTLSSAIATSSQGTWQAMQAHRPLWARLAATPRTLLLDYDGTLAPFVPQGMRAPPYPGVPDLVRRLMRRPDTHVVLVSGRPAELVASLMGLDPAPEIWGCHGLEHLNARGELTRLPLAPGLQEGLDDAEAWAEARRHAGYLEHKPGCLAMHVRGLPRAKADFLLTDTAAAWQEIAARAPLELHAFDGGLELRPRGVHKGHAVATMRKDASPERVFLYLGDDKTDEDAFQALGPRDVAVLVRGEHRPTVAAWWLRPPAELLAFLQALLDLPEGINKGESP</sequence>
<evidence type="ECO:0000256" key="1">
    <source>
        <dbReference type="ARBA" id="ARBA00022801"/>
    </source>
</evidence>
<gene>
    <name evidence="3" type="ORF">DGI_0751</name>
</gene>
<dbReference type="OrthoDB" id="414934at2"/>
<dbReference type="EMBL" id="CP006585">
    <property type="protein sequence ID" value="AGW12651.1"/>
    <property type="molecule type" value="Genomic_DNA"/>
</dbReference>
<organism evidence="3 4">
    <name type="scientific">Megalodesulfovibrio gigas (strain ATCC 19364 / DSM 1382 / NCIMB 9332 / VKM B-1759)</name>
    <name type="common">Desulfovibrio gigas</name>
    <dbReference type="NCBI Taxonomy" id="1121448"/>
    <lineage>
        <taxon>Bacteria</taxon>
        <taxon>Pseudomonadati</taxon>
        <taxon>Thermodesulfobacteriota</taxon>
        <taxon>Desulfovibrionia</taxon>
        <taxon>Desulfovibrionales</taxon>
        <taxon>Desulfovibrionaceae</taxon>
        <taxon>Megalodesulfovibrio</taxon>
    </lineage>
</organism>
<reference evidence="3 4" key="1">
    <citation type="journal article" date="2013" name="J. Bacteriol.">
        <title>Roles of HynAB and Ech, the only two hydrogenases found in the model sulfate reducer Desulfovibrio gigas.</title>
        <authorList>
            <person name="Morais-Silva F.O."/>
            <person name="Santos C.I."/>
            <person name="Rodrigues R."/>
            <person name="Pereira I.A."/>
            <person name="Rodrigues-Pousada C."/>
        </authorList>
    </citation>
    <scope>NUCLEOTIDE SEQUENCE [LARGE SCALE GENOMIC DNA]</scope>
    <source>
        <strain evidence="4">ATCC 19364 / DSM 1382 / NCIMB 9332 / VKM B-1759</strain>
    </source>
</reference>
<dbReference type="PANTHER" id="PTHR43768">
    <property type="entry name" value="TREHALOSE 6-PHOSPHATE PHOSPHATASE"/>
    <property type="match status" value="1"/>
</dbReference>
<dbReference type="Gene3D" id="3.40.50.1000">
    <property type="entry name" value="HAD superfamily/HAD-like"/>
    <property type="match status" value="1"/>
</dbReference>
<dbReference type="Gene3D" id="3.30.70.1020">
    <property type="entry name" value="Trehalose-6-phosphate phosphatase related protein, domain 2"/>
    <property type="match status" value="1"/>
</dbReference>
<dbReference type="KEGG" id="dgg:DGI_0751"/>
<dbReference type="NCBIfam" id="TIGR00685">
    <property type="entry name" value="T6PP"/>
    <property type="match status" value="1"/>
</dbReference>
<comment type="cofactor">
    <cofactor evidence="2">
        <name>Mg(2+)</name>
        <dbReference type="ChEBI" id="CHEBI:18420"/>
    </cofactor>
</comment>
<dbReference type="EC" id="3.1.3.12" evidence="2"/>
<proteinExistence type="inferred from homology"/>
<evidence type="ECO:0000313" key="4">
    <source>
        <dbReference type="Proteomes" id="UP000016587"/>
    </source>
</evidence>
<dbReference type="GO" id="GO:0004805">
    <property type="term" value="F:trehalose-phosphatase activity"/>
    <property type="evidence" value="ECO:0007669"/>
    <property type="project" value="UniProtKB-EC"/>
</dbReference>
<dbReference type="PANTHER" id="PTHR43768:SF3">
    <property type="entry name" value="TREHALOSE 6-PHOSPHATE PHOSPHATASE"/>
    <property type="match status" value="1"/>
</dbReference>
<name>T2G958_MEGG1</name>
<keyword evidence="1 2" id="KW-0378">Hydrolase</keyword>
<dbReference type="HOGENOM" id="CLU_037265_2_1_7"/>
<dbReference type="InterPro" id="IPR003337">
    <property type="entry name" value="Trehalose_PPase"/>
</dbReference>